<feature type="transmembrane region" description="Helical" evidence="6">
    <location>
        <begin position="6"/>
        <end position="25"/>
    </location>
</feature>
<accession>A0A0C2FAA9</accession>
<keyword evidence="8" id="KW-1185">Reference proteome</keyword>
<keyword evidence="4 6" id="KW-1133">Transmembrane helix</keyword>
<keyword evidence="5 6" id="KW-0472">Membrane</keyword>
<dbReference type="InterPro" id="IPR010651">
    <property type="entry name" value="Sugar_transport"/>
</dbReference>
<proteinExistence type="inferred from homology"/>
<evidence type="ECO:0000256" key="5">
    <source>
        <dbReference type="ARBA" id="ARBA00023136"/>
    </source>
</evidence>
<evidence type="ECO:0000256" key="6">
    <source>
        <dbReference type="SAM" id="Phobius"/>
    </source>
</evidence>
<dbReference type="GO" id="GO:0016020">
    <property type="term" value="C:membrane"/>
    <property type="evidence" value="ECO:0007669"/>
    <property type="project" value="UniProtKB-SubCell"/>
</dbReference>
<dbReference type="InterPro" id="IPR012435">
    <property type="entry name" value="TMEM144"/>
</dbReference>
<dbReference type="Pfam" id="PF07857">
    <property type="entry name" value="TMEM144"/>
    <property type="match status" value="2"/>
</dbReference>
<evidence type="ECO:0000313" key="8">
    <source>
        <dbReference type="Proteomes" id="UP000054047"/>
    </source>
</evidence>
<comment type="subcellular location">
    <subcellularLocation>
        <location evidence="1">Membrane</location>
        <topology evidence="1">Multi-pass membrane protein</topology>
    </subcellularLocation>
</comment>
<evidence type="ECO:0000256" key="1">
    <source>
        <dbReference type="ARBA" id="ARBA00004141"/>
    </source>
</evidence>
<dbReference type="EMBL" id="KN772648">
    <property type="protein sequence ID" value="KIH45405.1"/>
    <property type="molecule type" value="Genomic_DNA"/>
</dbReference>
<comment type="similarity">
    <text evidence="2">Belongs to the TMEM144 family.</text>
</comment>
<dbReference type="PANTHER" id="PTHR16119">
    <property type="entry name" value="TRANSMEMBRANE PROTEIN 144"/>
    <property type="match status" value="1"/>
</dbReference>
<dbReference type="GO" id="GO:0015144">
    <property type="term" value="F:carbohydrate transmembrane transporter activity"/>
    <property type="evidence" value="ECO:0007669"/>
    <property type="project" value="InterPro"/>
</dbReference>
<keyword evidence="3 6" id="KW-0812">Transmembrane</keyword>
<dbReference type="Proteomes" id="UP000054047">
    <property type="component" value="Unassembled WGS sequence"/>
</dbReference>
<feature type="transmembrane region" description="Helical" evidence="6">
    <location>
        <begin position="106"/>
        <end position="126"/>
    </location>
</feature>
<organism evidence="7 8">
    <name type="scientific">Ancylostoma duodenale</name>
    <dbReference type="NCBI Taxonomy" id="51022"/>
    <lineage>
        <taxon>Eukaryota</taxon>
        <taxon>Metazoa</taxon>
        <taxon>Ecdysozoa</taxon>
        <taxon>Nematoda</taxon>
        <taxon>Chromadorea</taxon>
        <taxon>Rhabditida</taxon>
        <taxon>Rhabditina</taxon>
        <taxon>Rhabditomorpha</taxon>
        <taxon>Strongyloidea</taxon>
        <taxon>Ancylostomatidae</taxon>
        <taxon>Ancylostomatinae</taxon>
        <taxon>Ancylostoma</taxon>
    </lineage>
</organism>
<protein>
    <submittedName>
        <fullName evidence="7">Uncharacterized protein</fullName>
    </submittedName>
</protein>
<dbReference type="AlphaFoldDB" id="A0A0C2FAA9"/>
<reference evidence="7 8" key="1">
    <citation type="submission" date="2013-12" db="EMBL/GenBank/DDBJ databases">
        <title>Draft genome of the parsitic nematode Ancylostoma duodenale.</title>
        <authorList>
            <person name="Mitreva M."/>
        </authorList>
    </citation>
    <scope>NUCLEOTIDE SEQUENCE [LARGE SCALE GENOMIC DNA]</scope>
    <source>
        <strain evidence="7 8">Zhejiang</strain>
    </source>
</reference>
<evidence type="ECO:0000256" key="4">
    <source>
        <dbReference type="ARBA" id="ARBA00022989"/>
    </source>
</evidence>
<dbReference type="OrthoDB" id="426527at2759"/>
<sequence>MGIGFLIWGSMQIIVGWSVARFGLFSWLAPTEPKHNVLNYIGMVIVLITGILFIFVKHGDHDSKAVSYEVFDYIWSFYSTVFFFSTIYFFIYCIVRREMAYVDRELVIPAACYGLLWSSGMTFWFLSSHKLSQVVAYPITTRVRFLLFYFLSDVFCSVN</sequence>
<evidence type="ECO:0000313" key="7">
    <source>
        <dbReference type="EMBL" id="KIH45405.1"/>
    </source>
</evidence>
<evidence type="ECO:0000256" key="2">
    <source>
        <dbReference type="ARBA" id="ARBA00005731"/>
    </source>
</evidence>
<evidence type="ECO:0000256" key="3">
    <source>
        <dbReference type="ARBA" id="ARBA00022692"/>
    </source>
</evidence>
<name>A0A0C2FAA9_9BILA</name>
<feature type="transmembrane region" description="Helical" evidence="6">
    <location>
        <begin position="37"/>
        <end position="55"/>
    </location>
</feature>
<dbReference type="PANTHER" id="PTHR16119:SF18">
    <property type="entry name" value="TRANSMEMBRANE PROTEIN 144 HOMOLOG"/>
    <property type="match status" value="1"/>
</dbReference>
<gene>
    <name evidence="7" type="ORF">ANCDUO_24554</name>
</gene>
<feature type="transmembrane region" description="Helical" evidence="6">
    <location>
        <begin position="75"/>
        <end position="94"/>
    </location>
</feature>